<gene>
    <name evidence="1" type="ORF">OHB29_13065</name>
</gene>
<accession>A0ABZ1NR24</accession>
<name>A0ABZ1NR24_STRVL</name>
<reference evidence="1 2" key="1">
    <citation type="submission" date="2022-10" db="EMBL/GenBank/DDBJ databases">
        <title>The complete genomes of actinobacterial strains from the NBC collection.</title>
        <authorList>
            <person name="Joergensen T.S."/>
            <person name="Alvarez Arevalo M."/>
            <person name="Sterndorff E.B."/>
            <person name="Faurdal D."/>
            <person name="Vuksanovic O."/>
            <person name="Mourched A.-S."/>
            <person name="Charusanti P."/>
            <person name="Shaw S."/>
            <person name="Blin K."/>
            <person name="Weber T."/>
        </authorList>
    </citation>
    <scope>NUCLEOTIDE SEQUENCE [LARGE SCALE GENOMIC DNA]</scope>
    <source>
        <strain evidence="1 2">NBC_00456</strain>
    </source>
</reference>
<dbReference type="EMBL" id="CP107906">
    <property type="protein sequence ID" value="WUG93902.1"/>
    <property type="molecule type" value="Genomic_DNA"/>
</dbReference>
<keyword evidence="2" id="KW-1185">Reference proteome</keyword>
<evidence type="ECO:0000313" key="2">
    <source>
        <dbReference type="Proteomes" id="UP001341259"/>
    </source>
</evidence>
<sequence>MDPDQLAEFIETVAGQLEELRAMHPWLAAARAEWAARPHTTANAEAA</sequence>
<evidence type="ECO:0000313" key="1">
    <source>
        <dbReference type="EMBL" id="WUG93902.1"/>
    </source>
</evidence>
<protein>
    <submittedName>
        <fullName evidence="1">Uncharacterized protein</fullName>
    </submittedName>
</protein>
<organism evidence="1 2">
    <name type="scientific">Streptomyces violaceus</name>
    <name type="common">Streptomyces venezuelae</name>
    <dbReference type="NCBI Taxonomy" id="1936"/>
    <lineage>
        <taxon>Bacteria</taxon>
        <taxon>Bacillati</taxon>
        <taxon>Actinomycetota</taxon>
        <taxon>Actinomycetes</taxon>
        <taxon>Kitasatosporales</taxon>
        <taxon>Streptomycetaceae</taxon>
        <taxon>Streptomyces</taxon>
    </lineage>
</organism>
<proteinExistence type="predicted"/>
<dbReference type="Proteomes" id="UP001341259">
    <property type="component" value="Chromosome"/>
</dbReference>